<dbReference type="GO" id="GO:0030971">
    <property type="term" value="F:receptor tyrosine kinase binding"/>
    <property type="evidence" value="ECO:0007669"/>
    <property type="project" value="TreeGrafter"/>
</dbReference>
<dbReference type="InterPro" id="IPR000980">
    <property type="entry name" value="SH2"/>
</dbReference>
<accession>A0A7M5UXM7</accession>
<proteinExistence type="predicted"/>
<dbReference type="Pfam" id="PF00640">
    <property type="entry name" value="PID"/>
    <property type="match status" value="1"/>
</dbReference>
<evidence type="ECO:0000256" key="3">
    <source>
        <dbReference type="SAM" id="MobiDB-lite"/>
    </source>
</evidence>
<evidence type="ECO:0000313" key="6">
    <source>
        <dbReference type="EnsemblMetazoa" id="CLYHEMP000081.1"/>
    </source>
</evidence>
<dbReference type="InterPro" id="IPR011993">
    <property type="entry name" value="PH-like_dom_sf"/>
</dbReference>
<dbReference type="InterPro" id="IPR051235">
    <property type="entry name" value="CEP152/SHC-Transforming"/>
</dbReference>
<dbReference type="GO" id="GO:0035556">
    <property type="term" value="P:intracellular signal transduction"/>
    <property type="evidence" value="ECO:0007669"/>
    <property type="project" value="InterPro"/>
</dbReference>
<keyword evidence="7" id="KW-1185">Reference proteome</keyword>
<organism evidence="6 7">
    <name type="scientific">Clytia hemisphaerica</name>
    <dbReference type="NCBI Taxonomy" id="252671"/>
    <lineage>
        <taxon>Eukaryota</taxon>
        <taxon>Metazoa</taxon>
        <taxon>Cnidaria</taxon>
        <taxon>Hydrozoa</taxon>
        <taxon>Hydroidolina</taxon>
        <taxon>Leptothecata</taxon>
        <taxon>Obeliida</taxon>
        <taxon>Clytiidae</taxon>
        <taxon>Clytia</taxon>
    </lineage>
</organism>
<dbReference type="PROSITE" id="PS50001">
    <property type="entry name" value="SH2"/>
    <property type="match status" value="1"/>
</dbReference>
<evidence type="ECO:0000256" key="1">
    <source>
        <dbReference type="ARBA" id="ARBA00022999"/>
    </source>
</evidence>
<dbReference type="EnsemblMetazoa" id="CLYHEMT000081.1">
    <property type="protein sequence ID" value="CLYHEMP000081.1"/>
    <property type="gene ID" value="CLYHEMG000081"/>
</dbReference>
<dbReference type="SUPFAM" id="SSF55550">
    <property type="entry name" value="SH2 domain"/>
    <property type="match status" value="1"/>
</dbReference>
<protein>
    <submittedName>
        <fullName evidence="6">Uncharacterized protein</fullName>
    </submittedName>
</protein>
<dbReference type="PROSITE" id="PS01179">
    <property type="entry name" value="PID"/>
    <property type="match status" value="1"/>
</dbReference>
<dbReference type="Proteomes" id="UP000594262">
    <property type="component" value="Unplaced"/>
</dbReference>
<dbReference type="OrthoDB" id="9938362at2759"/>
<feature type="region of interest" description="Disordered" evidence="3">
    <location>
        <begin position="316"/>
        <end position="400"/>
    </location>
</feature>
<feature type="compositionally biased region" description="Basic and acidic residues" evidence="3">
    <location>
        <begin position="327"/>
        <end position="340"/>
    </location>
</feature>
<name>A0A7M5UXM7_9CNID</name>
<dbReference type="InterPro" id="IPR036860">
    <property type="entry name" value="SH2_dom_sf"/>
</dbReference>
<dbReference type="InterPro" id="IPR006020">
    <property type="entry name" value="PTB/PI_dom"/>
</dbReference>
<evidence type="ECO:0000313" key="7">
    <source>
        <dbReference type="Proteomes" id="UP000594262"/>
    </source>
</evidence>
<feature type="compositionally biased region" description="Pro residues" evidence="3">
    <location>
        <begin position="374"/>
        <end position="398"/>
    </location>
</feature>
<feature type="domain" description="PID" evidence="4">
    <location>
        <begin position="44"/>
        <end position="201"/>
    </location>
</feature>
<dbReference type="InterPro" id="IPR006019">
    <property type="entry name" value="PID_Shc-like"/>
</dbReference>
<dbReference type="GO" id="GO:0007169">
    <property type="term" value="P:cell surface receptor protein tyrosine kinase signaling pathway"/>
    <property type="evidence" value="ECO:0007669"/>
    <property type="project" value="TreeGrafter"/>
</dbReference>
<keyword evidence="1 2" id="KW-0727">SH2 domain</keyword>
<evidence type="ECO:0000256" key="2">
    <source>
        <dbReference type="PROSITE-ProRule" id="PRU00191"/>
    </source>
</evidence>
<reference evidence="6" key="1">
    <citation type="submission" date="2021-01" db="UniProtKB">
        <authorList>
            <consortium name="EnsemblMetazoa"/>
        </authorList>
    </citation>
    <scope>IDENTIFICATION</scope>
</reference>
<dbReference type="PRINTS" id="PR00629">
    <property type="entry name" value="SHCPIDOMAIN"/>
</dbReference>
<dbReference type="Pfam" id="PF00017">
    <property type="entry name" value="SH2"/>
    <property type="match status" value="1"/>
</dbReference>
<dbReference type="GeneID" id="136813056"/>
<dbReference type="SMART" id="SM00252">
    <property type="entry name" value="SH2"/>
    <property type="match status" value="1"/>
</dbReference>
<dbReference type="AlphaFoldDB" id="A0A7M5UXM7"/>
<dbReference type="SMART" id="SM00462">
    <property type="entry name" value="PTB"/>
    <property type="match status" value="1"/>
</dbReference>
<dbReference type="PANTHER" id="PTHR10337">
    <property type="entry name" value="SHC TRANSFORMING PROTEIN"/>
    <property type="match status" value="1"/>
</dbReference>
<evidence type="ECO:0000259" key="4">
    <source>
        <dbReference type="PROSITE" id="PS01179"/>
    </source>
</evidence>
<feature type="compositionally biased region" description="Polar residues" evidence="3">
    <location>
        <begin position="341"/>
        <end position="350"/>
    </location>
</feature>
<feature type="domain" description="SH2" evidence="5">
    <location>
        <begin position="415"/>
        <end position="506"/>
    </location>
</feature>
<sequence>MAMNFFRKRSKPDGVGNDWKATGSFVRKPVKGWLHSDRLLESSGVTYEAKYIGAVKIIESMRNVPFEHRGAVVREAISRCCLQSKLFNFKPSKISVTHGVVGDVDLQNCGDKSMITFSKTTVKAFVLESGVQLFQHPMESISFASLGEGQYENLVAYVAKDSRLERGCFIFECAPGLANDLILTIGQAFELKYKDFLNKNPVIQPVVARFGDPSSALNAQVQNRYEDTTPKEHTYSNHHDFEGATAPEMDYDHLANNNKRLETQEEQYNTLSMNTNGLISPKHGPSIAPGATFMGPDQSVATVFDNPISKMNAKKTAMNGHTSFDMEDGKRKANKPENIKIDNSSTADESMNTRHETMYLVPSPSQKIKQKETPLPPSSQPNTPSQPTPPTPTAPPRPNMKQRLKISEKLQIQSWFHGVLSRDSAEGMIHIDGEFLVRESGGSKGQYVLTGMRNGTHRHLLLVDPEGKVRTRDHSFDTVVGLIAYHMTHNIPICSGSSEVYLIHEIHDLRRDPSQSFAI</sequence>
<dbReference type="Gene3D" id="2.30.29.30">
    <property type="entry name" value="Pleckstrin-homology domain (PH domain)/Phosphotyrosine-binding domain (PTB)"/>
    <property type="match status" value="1"/>
</dbReference>
<dbReference type="GO" id="GO:0005886">
    <property type="term" value="C:plasma membrane"/>
    <property type="evidence" value="ECO:0007669"/>
    <property type="project" value="TreeGrafter"/>
</dbReference>
<dbReference type="Gene3D" id="3.30.505.10">
    <property type="entry name" value="SH2 domain"/>
    <property type="match status" value="1"/>
</dbReference>
<evidence type="ECO:0000259" key="5">
    <source>
        <dbReference type="PROSITE" id="PS50001"/>
    </source>
</evidence>
<dbReference type="PANTHER" id="PTHR10337:SF11">
    <property type="entry name" value="DSHC PROTEIN"/>
    <property type="match status" value="1"/>
</dbReference>
<dbReference type="SUPFAM" id="SSF50729">
    <property type="entry name" value="PH domain-like"/>
    <property type="match status" value="1"/>
</dbReference>
<dbReference type="PRINTS" id="PR00401">
    <property type="entry name" value="SH2DOMAIN"/>
</dbReference>
<dbReference type="RefSeq" id="XP_066925676.1">
    <property type="nucleotide sequence ID" value="XM_067069575.1"/>
</dbReference>